<organism evidence="2 3">
    <name type="scientific">Melanopsichium pennsylvanicum</name>
    <dbReference type="NCBI Taxonomy" id="63383"/>
    <lineage>
        <taxon>Eukaryota</taxon>
        <taxon>Fungi</taxon>
        <taxon>Dikarya</taxon>
        <taxon>Basidiomycota</taxon>
        <taxon>Ustilaginomycotina</taxon>
        <taxon>Ustilaginomycetes</taxon>
        <taxon>Ustilaginales</taxon>
        <taxon>Ustilaginaceae</taxon>
        <taxon>Melanopsichium</taxon>
    </lineage>
</organism>
<evidence type="ECO:0000313" key="3">
    <source>
        <dbReference type="Proteomes" id="UP001294444"/>
    </source>
</evidence>
<reference evidence="2" key="1">
    <citation type="submission" date="2023-10" db="EMBL/GenBank/DDBJ databases">
        <authorList>
            <person name="Guldener U."/>
        </authorList>
    </citation>
    <scope>NUCLEOTIDE SEQUENCE</scope>
    <source>
        <strain evidence="2">Mp4</strain>
    </source>
</reference>
<sequence>MPLPTNRLIKLMNKSRCTNNGSAMQARGNNNLHTKADEGGSRKYVNVQLGSVVARIGALQLAPQLLLTARQQQNNNNNINNNNTALSSLSSSGRRQI</sequence>
<dbReference type="Proteomes" id="UP001294444">
    <property type="component" value="Unassembled WGS sequence"/>
</dbReference>
<evidence type="ECO:0000256" key="1">
    <source>
        <dbReference type="SAM" id="MobiDB-lite"/>
    </source>
</evidence>
<accession>A0AAJ4XPN1</accession>
<name>A0AAJ4XPN1_9BASI</name>
<gene>
    <name evidence="2" type="ORF">MEPE_04909</name>
</gene>
<keyword evidence="3" id="KW-1185">Reference proteome</keyword>
<protein>
    <submittedName>
        <fullName evidence="2">Uncharacterized protein</fullName>
    </submittedName>
</protein>
<proteinExistence type="predicted"/>
<feature type="region of interest" description="Disordered" evidence="1">
    <location>
        <begin position="74"/>
        <end position="97"/>
    </location>
</feature>
<comment type="caution">
    <text evidence="2">The sequence shown here is derived from an EMBL/GenBank/DDBJ whole genome shotgun (WGS) entry which is preliminary data.</text>
</comment>
<dbReference type="EMBL" id="OAPG01000013">
    <property type="protein sequence ID" value="SNX86200.1"/>
    <property type="molecule type" value="Genomic_DNA"/>
</dbReference>
<dbReference type="AlphaFoldDB" id="A0AAJ4XPN1"/>
<evidence type="ECO:0000313" key="2">
    <source>
        <dbReference type="EMBL" id="SNX86200.1"/>
    </source>
</evidence>